<evidence type="ECO:0000313" key="12">
    <source>
        <dbReference type="EMBL" id="OKL40250.1"/>
    </source>
</evidence>
<comment type="cofactor">
    <cofactor evidence="11">
        <name>Mg(2+)</name>
        <dbReference type="ChEBI" id="CHEBI:18420"/>
    </cofactor>
    <cofactor evidence="11">
        <name>Mn(2+)</name>
        <dbReference type="ChEBI" id="CHEBI:29035"/>
    </cofactor>
    <text evidence="11">Magnesium. Can also use manganese.</text>
</comment>
<protein>
    <recommendedName>
        <fullName evidence="2 10">FAD:protein FMN transferase</fullName>
        <ecNumber evidence="1 10">2.7.1.180</ecNumber>
    </recommendedName>
    <alternativeName>
        <fullName evidence="8 10">Flavin transferase</fullName>
    </alternativeName>
</protein>
<dbReference type="Proteomes" id="UP000186551">
    <property type="component" value="Unassembled WGS sequence"/>
</dbReference>
<dbReference type="RefSeq" id="WP_073852355.1">
    <property type="nucleotide sequence ID" value="NZ_LVWA01000005.1"/>
</dbReference>
<dbReference type="SUPFAM" id="SSF143631">
    <property type="entry name" value="ApbE-like"/>
    <property type="match status" value="1"/>
</dbReference>
<feature type="binding site" evidence="11">
    <location>
        <position position="283"/>
    </location>
    <ligand>
        <name>Mg(2+)</name>
        <dbReference type="ChEBI" id="CHEBI:18420"/>
    </ligand>
</feature>
<evidence type="ECO:0000256" key="2">
    <source>
        <dbReference type="ARBA" id="ARBA00016337"/>
    </source>
</evidence>
<keyword evidence="7 10" id="KW-0460">Magnesium</keyword>
<name>A0A1Q5PDE5_9BACT</name>
<evidence type="ECO:0000256" key="6">
    <source>
        <dbReference type="ARBA" id="ARBA00022827"/>
    </source>
</evidence>
<evidence type="ECO:0000256" key="9">
    <source>
        <dbReference type="ARBA" id="ARBA00048540"/>
    </source>
</evidence>
<dbReference type="EC" id="2.7.1.180" evidence="1 10"/>
<evidence type="ECO:0000256" key="1">
    <source>
        <dbReference type="ARBA" id="ARBA00011955"/>
    </source>
</evidence>
<dbReference type="GO" id="GO:0046872">
    <property type="term" value="F:metal ion binding"/>
    <property type="evidence" value="ECO:0007669"/>
    <property type="project" value="UniProtKB-UniRule"/>
</dbReference>
<evidence type="ECO:0000313" key="13">
    <source>
        <dbReference type="Proteomes" id="UP000186551"/>
    </source>
</evidence>
<comment type="caution">
    <text evidence="12">The sequence shown here is derived from an EMBL/GenBank/DDBJ whole genome shotgun (WGS) entry which is preliminary data.</text>
</comment>
<keyword evidence="13" id="KW-1185">Reference proteome</keyword>
<dbReference type="GO" id="GO:0016740">
    <property type="term" value="F:transferase activity"/>
    <property type="evidence" value="ECO:0007669"/>
    <property type="project" value="UniProtKB-UniRule"/>
</dbReference>
<evidence type="ECO:0000256" key="3">
    <source>
        <dbReference type="ARBA" id="ARBA00022630"/>
    </source>
</evidence>
<gene>
    <name evidence="12" type="ORF">A3841_18135</name>
</gene>
<dbReference type="PANTHER" id="PTHR30040:SF2">
    <property type="entry name" value="FAD:PROTEIN FMN TRANSFERASE"/>
    <property type="match status" value="1"/>
</dbReference>
<dbReference type="EMBL" id="LVWA01000005">
    <property type="protein sequence ID" value="OKL40250.1"/>
    <property type="molecule type" value="Genomic_DNA"/>
</dbReference>
<dbReference type="PANTHER" id="PTHR30040">
    <property type="entry name" value="THIAMINE BIOSYNTHESIS LIPOPROTEIN APBE"/>
    <property type="match status" value="1"/>
</dbReference>
<feature type="binding site" evidence="11">
    <location>
        <position position="165"/>
    </location>
    <ligand>
        <name>Mg(2+)</name>
        <dbReference type="ChEBI" id="CHEBI:18420"/>
    </ligand>
</feature>
<evidence type="ECO:0000256" key="8">
    <source>
        <dbReference type="ARBA" id="ARBA00031306"/>
    </source>
</evidence>
<keyword evidence="5 10" id="KW-0479">Metal-binding</keyword>
<dbReference type="InterPro" id="IPR003374">
    <property type="entry name" value="ApbE-like_sf"/>
</dbReference>
<keyword evidence="3 10" id="KW-0285">Flavoprotein</keyword>
<dbReference type="PIRSF" id="PIRSF006268">
    <property type="entry name" value="ApbE"/>
    <property type="match status" value="1"/>
</dbReference>
<dbReference type="AlphaFoldDB" id="A0A1Q5PDE5"/>
<dbReference type="Pfam" id="PF02424">
    <property type="entry name" value="ApbE"/>
    <property type="match status" value="1"/>
</dbReference>
<proteinExistence type="inferred from homology"/>
<accession>A0A1Q5PDE5</accession>
<dbReference type="OrthoDB" id="9778595at2"/>
<dbReference type="Gene3D" id="3.10.520.10">
    <property type="entry name" value="ApbE-like domains"/>
    <property type="match status" value="1"/>
</dbReference>
<reference evidence="12 13" key="1">
    <citation type="submission" date="2016-03" db="EMBL/GenBank/DDBJ databases">
        <title>Genome sequence of Pontibacter sp. nov., of the family cytophagaceae, isolated from marine sediment of the Yellow Sea, China.</title>
        <authorList>
            <person name="Zhang G."/>
            <person name="Zhang R."/>
        </authorList>
    </citation>
    <scope>NUCLEOTIDE SEQUENCE [LARGE SCALE GENOMIC DNA]</scope>
    <source>
        <strain evidence="12 13">S10-8</strain>
    </source>
</reference>
<comment type="similarity">
    <text evidence="10">Belongs to the ApbE family.</text>
</comment>
<dbReference type="InterPro" id="IPR024932">
    <property type="entry name" value="ApbE"/>
</dbReference>
<evidence type="ECO:0000256" key="11">
    <source>
        <dbReference type="PIRSR" id="PIRSR006268-2"/>
    </source>
</evidence>
<keyword evidence="6 10" id="KW-0274">FAD</keyword>
<sequence>MRFLLLCLFASLLTFSKQPDELKPFRIRGFAQGTTYQITYYAKDSSISKEQVTYILAQIDSSLSIYKPYSLISRFNRSASGLQADKHLQRVVQKAQQVSKKTGGAFDITVQPLVQAWGFGAAPASELPDSAAIQALLQCVDTHKIRLRKGHLQKAEPCVRIDVDGIAQGYTVDVLANFLEKKGISKYLVELGGEIRVKGRKPDGKLMAIGIEGPAVNNPNDPYPIQKIIKLGKGAITSSGNYRKFYQSGSRKISHLIDPRTGYPLDNELISVTVLAGDAMTADAYDNALMGMGLKNAFDFVNRQKKLEAYFIYRKTDGSVADTATTGFTKLMQ</sequence>
<organism evidence="12 13">
    <name type="scientific">Pontibacter flavimaris</name>
    <dbReference type="NCBI Taxonomy" id="1797110"/>
    <lineage>
        <taxon>Bacteria</taxon>
        <taxon>Pseudomonadati</taxon>
        <taxon>Bacteroidota</taxon>
        <taxon>Cytophagia</taxon>
        <taxon>Cytophagales</taxon>
        <taxon>Hymenobacteraceae</taxon>
        <taxon>Pontibacter</taxon>
    </lineage>
</organism>
<keyword evidence="4 10" id="KW-0808">Transferase</keyword>
<evidence type="ECO:0000256" key="10">
    <source>
        <dbReference type="PIRNR" id="PIRNR006268"/>
    </source>
</evidence>
<evidence type="ECO:0000256" key="4">
    <source>
        <dbReference type="ARBA" id="ARBA00022679"/>
    </source>
</evidence>
<evidence type="ECO:0000256" key="7">
    <source>
        <dbReference type="ARBA" id="ARBA00022842"/>
    </source>
</evidence>
<dbReference type="STRING" id="1797110.A3841_18135"/>
<comment type="catalytic activity">
    <reaction evidence="9 10">
        <text>L-threonyl-[protein] + FAD = FMN-L-threonyl-[protein] + AMP + H(+)</text>
        <dbReference type="Rhea" id="RHEA:36847"/>
        <dbReference type="Rhea" id="RHEA-COMP:11060"/>
        <dbReference type="Rhea" id="RHEA-COMP:11061"/>
        <dbReference type="ChEBI" id="CHEBI:15378"/>
        <dbReference type="ChEBI" id="CHEBI:30013"/>
        <dbReference type="ChEBI" id="CHEBI:57692"/>
        <dbReference type="ChEBI" id="CHEBI:74257"/>
        <dbReference type="ChEBI" id="CHEBI:456215"/>
        <dbReference type="EC" id="2.7.1.180"/>
    </reaction>
</comment>
<evidence type="ECO:0000256" key="5">
    <source>
        <dbReference type="ARBA" id="ARBA00022723"/>
    </source>
</evidence>